<gene>
    <name evidence="9" type="ordered locus">FRAAL1998</name>
</gene>
<dbReference type="OrthoDB" id="7177610at2"/>
<dbReference type="Pfam" id="PF00753">
    <property type="entry name" value="Lactamase_B"/>
    <property type="match status" value="1"/>
</dbReference>
<evidence type="ECO:0000256" key="7">
    <source>
        <dbReference type="SAM" id="Phobius"/>
    </source>
</evidence>
<dbReference type="eggNOG" id="COG0658">
    <property type="taxonomic scope" value="Bacteria"/>
</dbReference>
<keyword evidence="4 7" id="KW-1133">Transmembrane helix</keyword>
<feature type="compositionally biased region" description="Low complexity" evidence="6">
    <location>
        <begin position="77"/>
        <end position="89"/>
    </location>
</feature>
<comment type="subcellular location">
    <subcellularLocation>
        <location evidence="1">Cell membrane</location>
        <topology evidence="1">Multi-pass membrane protein</topology>
    </subcellularLocation>
</comment>
<evidence type="ECO:0000256" key="6">
    <source>
        <dbReference type="SAM" id="MobiDB-lite"/>
    </source>
</evidence>
<feature type="transmembrane region" description="Helical" evidence="7">
    <location>
        <begin position="431"/>
        <end position="452"/>
    </location>
</feature>
<dbReference type="InterPro" id="IPR001279">
    <property type="entry name" value="Metallo-B-lactamas"/>
</dbReference>
<keyword evidence="5 7" id="KW-0472">Membrane</keyword>
<evidence type="ECO:0000256" key="3">
    <source>
        <dbReference type="ARBA" id="ARBA00022692"/>
    </source>
</evidence>
<dbReference type="HOGENOM" id="CLU_010363_4_0_11"/>
<evidence type="ECO:0000259" key="8">
    <source>
        <dbReference type="SMART" id="SM00849"/>
    </source>
</evidence>
<feature type="transmembrane region" description="Helical" evidence="7">
    <location>
        <begin position="332"/>
        <end position="349"/>
    </location>
</feature>
<dbReference type="InterPro" id="IPR052159">
    <property type="entry name" value="Competence_DNA_uptake"/>
</dbReference>
<evidence type="ECO:0000313" key="9">
    <source>
        <dbReference type="EMBL" id="CAJ60647.1"/>
    </source>
</evidence>
<feature type="region of interest" description="Disordered" evidence="6">
    <location>
        <begin position="70"/>
        <end position="98"/>
    </location>
</feature>
<dbReference type="Pfam" id="PF03772">
    <property type="entry name" value="Competence"/>
    <property type="match status" value="1"/>
</dbReference>
<protein>
    <submittedName>
        <fullName evidence="9">Competence protein putative integral membrane protein</fullName>
    </submittedName>
</protein>
<sequence length="882" mass="89254">MVAVGMETGLALPQGPSAAVAPADARLVTPALAAWVGAAVAVRWSLPDAALVLAAAAVLTVPAGLLTRARRRHRRAPGSGSVAAPSSMDDGGDGDSHGYGDHDGFLPAAARVALTAVVFLAAGVLAGGLAARPGNRGPLADLVRRGVSVSARAVVTDDPRPAATATPRVGPPTATATTFVVPVRLERVTAGSVVVRLRASAILLGRGVGWSGLLPSQHLDVAGRLAAPRAGDTVAAVVLAIRAPRLRGDPDAVQRFAGRLRVGLREAAAGLPEPRRGLLPALVVGDVSGLDGDLRADFRRAGMSHLTAVSGGNVAIVTAAALVVAARARRGLRGRAVVGVAALVGFVVLARPSASVLRAAVMGLIGLAAFAAGRPRAVLPALAASVTVLVLARPALAVSVGFALSVQATAGMIVFAPAWHTALARRLPDRLAEVLAVAAAAQLACTPLLAWIGGGLSLVAIGANVLAVVAVPVATVLGVLVLVVAAVSPPLARMLAHVADLPCWWLVTVAHRCAHLPAATVGWPAGVLGAGAAAFAALVAVAVLRRRWGRRVAAAAVVGLLLARCAVVERFASWPPAGWRLVACDVGQGDALVLSAGPGSAVLVDAGPDPDLLARCLDELGVRRLPVIVLSHLHADHVDGLPGVLGRLPVGEVLVGPLREPAGQWRSVRRWADRARVPLRTITAGSRGQVGAVCWTVLAPQIILHGTDSDPNNDSVVLSARVGPVTILLTGDVEATAQRLSLGRPQDRAGLRADVLKVPHHGSANQDPGFLAASGARFALISVGTGNDYGHPAASTLRALRRAGMAVARTDRDGALAVVAPRSPAGAGRPGESGQPGRPGESGESGQSGEGCPRPGVDPSARLSVSDRDEISVVRRRAGEGS</sequence>
<dbReference type="InterPro" id="IPR036866">
    <property type="entry name" value="RibonucZ/Hydroxyglut_hydro"/>
</dbReference>
<dbReference type="SUPFAM" id="SSF56281">
    <property type="entry name" value="Metallo-hydrolase/oxidoreductase"/>
    <property type="match status" value="1"/>
</dbReference>
<dbReference type="NCBIfam" id="TIGR00360">
    <property type="entry name" value="ComEC_N-term"/>
    <property type="match status" value="1"/>
</dbReference>
<feature type="transmembrane region" description="Helical" evidence="7">
    <location>
        <begin position="458"/>
        <end position="487"/>
    </location>
</feature>
<dbReference type="PANTHER" id="PTHR30619:SF1">
    <property type="entry name" value="RECOMBINATION PROTEIN 2"/>
    <property type="match status" value="1"/>
</dbReference>
<organism evidence="9 10">
    <name type="scientific">Frankia alni (strain DSM 45986 / CECT 9034 / ACN14a)</name>
    <dbReference type="NCBI Taxonomy" id="326424"/>
    <lineage>
        <taxon>Bacteria</taxon>
        <taxon>Bacillati</taxon>
        <taxon>Actinomycetota</taxon>
        <taxon>Actinomycetes</taxon>
        <taxon>Frankiales</taxon>
        <taxon>Frankiaceae</taxon>
        <taxon>Frankia</taxon>
    </lineage>
</organism>
<feature type="compositionally biased region" description="Basic and acidic residues" evidence="6">
    <location>
        <begin position="865"/>
        <end position="882"/>
    </location>
</feature>
<reference evidence="9 10" key="1">
    <citation type="journal article" date="2007" name="Genome Res.">
        <title>Genome characteristics of facultatively symbiotic Frankia sp. strains reflect host range and host plant biogeography.</title>
        <authorList>
            <person name="Normand P."/>
            <person name="Lapierre P."/>
            <person name="Tisa L.S."/>
            <person name="Gogarten J.P."/>
            <person name="Alloisio N."/>
            <person name="Bagnarol E."/>
            <person name="Bassi C.A."/>
            <person name="Berry A.M."/>
            <person name="Bickhart D.M."/>
            <person name="Choisne N."/>
            <person name="Couloux A."/>
            <person name="Cournoyer B."/>
            <person name="Cruveiller S."/>
            <person name="Daubin V."/>
            <person name="Demange N."/>
            <person name="Francino M.P."/>
            <person name="Goltsman E."/>
            <person name="Huang Y."/>
            <person name="Kopp O.R."/>
            <person name="Labarre L."/>
            <person name="Lapidus A."/>
            <person name="Lavire C."/>
            <person name="Marechal J."/>
            <person name="Martinez M."/>
            <person name="Mastronunzio J.E."/>
            <person name="Mullin B.C."/>
            <person name="Niemann J."/>
            <person name="Pujic P."/>
            <person name="Rawnsley T."/>
            <person name="Rouy Z."/>
            <person name="Schenowitz C."/>
            <person name="Sellstedt A."/>
            <person name="Tavares F."/>
            <person name="Tomkins J.P."/>
            <person name="Vallenet D."/>
            <person name="Valverde C."/>
            <person name="Wall L.G."/>
            <person name="Wang Y."/>
            <person name="Medigue C."/>
            <person name="Benson D.R."/>
        </authorList>
    </citation>
    <scope>NUCLEOTIDE SEQUENCE [LARGE SCALE GENOMIC DNA]</scope>
    <source>
        <strain evidence="10">DSM 45986 / CECT 9034 / ACN14a</strain>
    </source>
</reference>
<name>Q0RP86_FRAAA</name>
<dbReference type="EMBL" id="CT573213">
    <property type="protein sequence ID" value="CAJ60647.1"/>
    <property type="molecule type" value="Genomic_DNA"/>
</dbReference>
<feature type="transmembrane region" description="Helical" evidence="7">
    <location>
        <begin position="305"/>
        <end position="326"/>
    </location>
</feature>
<dbReference type="InterPro" id="IPR004477">
    <property type="entry name" value="ComEC_N"/>
</dbReference>
<keyword evidence="10" id="KW-1185">Reference proteome</keyword>
<accession>Q0RP86</accession>
<keyword evidence="3 7" id="KW-0812">Transmembrane</keyword>
<dbReference type="STRING" id="326424.FRAAL1998"/>
<feature type="transmembrane region" description="Helical" evidence="7">
    <location>
        <begin position="356"/>
        <end position="375"/>
    </location>
</feature>
<feature type="domain" description="Metallo-beta-lactamase" evidence="8">
    <location>
        <begin position="588"/>
        <end position="760"/>
    </location>
</feature>
<evidence type="ECO:0000313" key="10">
    <source>
        <dbReference type="Proteomes" id="UP000000657"/>
    </source>
</evidence>
<feature type="region of interest" description="Disordered" evidence="6">
    <location>
        <begin position="815"/>
        <end position="882"/>
    </location>
</feature>
<evidence type="ECO:0000256" key="5">
    <source>
        <dbReference type="ARBA" id="ARBA00023136"/>
    </source>
</evidence>
<feature type="transmembrane region" description="Helical" evidence="7">
    <location>
        <begin position="523"/>
        <end position="544"/>
    </location>
</feature>
<dbReference type="SMART" id="SM00849">
    <property type="entry name" value="Lactamase_B"/>
    <property type="match status" value="1"/>
</dbReference>
<dbReference type="Gene3D" id="3.60.15.10">
    <property type="entry name" value="Ribonuclease Z/Hydroxyacylglutathione hydrolase-like"/>
    <property type="match status" value="1"/>
</dbReference>
<feature type="compositionally biased region" description="Low complexity" evidence="6">
    <location>
        <begin position="830"/>
        <end position="851"/>
    </location>
</feature>
<evidence type="ECO:0000256" key="1">
    <source>
        <dbReference type="ARBA" id="ARBA00004651"/>
    </source>
</evidence>
<dbReference type="KEGG" id="fal:FRAAL1998"/>
<dbReference type="Proteomes" id="UP000000657">
    <property type="component" value="Chromosome"/>
</dbReference>
<dbReference type="GO" id="GO:0005886">
    <property type="term" value="C:plasma membrane"/>
    <property type="evidence" value="ECO:0007669"/>
    <property type="project" value="UniProtKB-SubCell"/>
</dbReference>
<proteinExistence type="predicted"/>
<dbReference type="eggNOG" id="COG2333">
    <property type="taxonomic scope" value="Bacteria"/>
</dbReference>
<keyword evidence="2" id="KW-1003">Cell membrane</keyword>
<dbReference type="PANTHER" id="PTHR30619">
    <property type="entry name" value="DNA INTERNALIZATION/COMPETENCE PROTEIN COMEC/REC2"/>
    <property type="match status" value="1"/>
</dbReference>
<dbReference type="InterPro" id="IPR035681">
    <property type="entry name" value="ComA-like_MBL"/>
</dbReference>
<feature type="transmembrane region" description="Helical" evidence="7">
    <location>
        <begin position="395"/>
        <end position="419"/>
    </location>
</feature>
<dbReference type="RefSeq" id="WP_011603170.1">
    <property type="nucleotide sequence ID" value="NC_008278.1"/>
</dbReference>
<dbReference type="AlphaFoldDB" id="Q0RP86"/>
<dbReference type="CDD" id="cd07731">
    <property type="entry name" value="ComA-like_MBL-fold"/>
    <property type="match status" value="1"/>
</dbReference>
<evidence type="ECO:0000256" key="2">
    <source>
        <dbReference type="ARBA" id="ARBA00022475"/>
    </source>
</evidence>
<evidence type="ECO:0000256" key="4">
    <source>
        <dbReference type="ARBA" id="ARBA00022989"/>
    </source>
</evidence>
<feature type="transmembrane region" description="Helical" evidence="7">
    <location>
        <begin position="49"/>
        <end position="67"/>
    </location>
</feature>